<evidence type="ECO:0008006" key="4">
    <source>
        <dbReference type="Google" id="ProtNLM"/>
    </source>
</evidence>
<proteinExistence type="predicted"/>
<evidence type="ECO:0000313" key="3">
    <source>
        <dbReference type="Proteomes" id="UP000249458"/>
    </source>
</evidence>
<organism evidence="2 3">
    <name type="scientific">Legionella quinlivanii</name>
    <dbReference type="NCBI Taxonomy" id="45073"/>
    <lineage>
        <taxon>Bacteria</taxon>
        <taxon>Pseudomonadati</taxon>
        <taxon>Pseudomonadota</taxon>
        <taxon>Gammaproteobacteria</taxon>
        <taxon>Legionellales</taxon>
        <taxon>Legionellaceae</taxon>
        <taxon>Legionella</taxon>
    </lineage>
</organism>
<accession>A0A364LGZ4</accession>
<comment type="caution">
    <text evidence="2">The sequence shown here is derived from an EMBL/GenBank/DDBJ whole genome shotgun (WGS) entry which is preliminary data.</text>
</comment>
<dbReference type="Proteomes" id="UP000249458">
    <property type="component" value="Unassembled WGS sequence"/>
</dbReference>
<feature type="region of interest" description="Disordered" evidence="1">
    <location>
        <begin position="1176"/>
        <end position="1196"/>
    </location>
</feature>
<dbReference type="EMBL" id="MVJN01000009">
    <property type="protein sequence ID" value="RAP35498.1"/>
    <property type="molecule type" value="Genomic_DNA"/>
</dbReference>
<feature type="compositionally biased region" description="Polar residues" evidence="1">
    <location>
        <begin position="1350"/>
        <end position="1363"/>
    </location>
</feature>
<evidence type="ECO:0000313" key="2">
    <source>
        <dbReference type="EMBL" id="RAP35498.1"/>
    </source>
</evidence>
<feature type="region of interest" description="Disordered" evidence="1">
    <location>
        <begin position="1344"/>
        <end position="1363"/>
    </location>
</feature>
<protein>
    <recommendedName>
        <fullName evidence="4">Interaptin</fullName>
    </recommendedName>
</protein>
<dbReference type="RefSeq" id="WP_112220279.1">
    <property type="nucleotide sequence ID" value="NZ_MVJN01000009.1"/>
</dbReference>
<evidence type="ECO:0000256" key="1">
    <source>
        <dbReference type="SAM" id="MobiDB-lite"/>
    </source>
</evidence>
<gene>
    <name evidence="2" type="ORF">B1207_12445</name>
</gene>
<reference evidence="2 3" key="1">
    <citation type="submission" date="2017-02" db="EMBL/GenBank/DDBJ databases">
        <title>Legionella quilivanii strain from human: case report and whole genome sequencing analysis.</title>
        <authorList>
            <person name="Lalancette C."/>
            <person name="Leduc J.-M."/>
            <person name="Levesque S."/>
            <person name="Fournier E."/>
            <person name="Saoud J."/>
            <person name="Faucher S.P."/>
            <person name="Bernard K."/>
            <person name="Martineau C."/>
            <person name="Longtin J."/>
        </authorList>
    </citation>
    <scope>NUCLEOTIDE SEQUENCE [LARGE SCALE GENOMIC DNA]</scope>
    <source>
        <strain evidence="2 3">ID143958</strain>
    </source>
</reference>
<sequence>MPQNQTLQDAINKLQHNNNKEKHEKAQRALDAIFAADPNDAVAFKAAVKAHKDFWKENGLVDEVDDLDNNGAPNFVDLYKQVAKQRVISRLGIHESHLVKFIVDPVELRRQLVVDPYKNHFGDLTKSKLPWDASNEAVISNAAAAEISLAAQTYYLESKLRAANDSQQLDDLLQAINDGNDVAFKGLLQGWQIPQPALDKMTAEGVGAQIAHSLALKGLEVKARLLASQQAQHNNLLAMIQRNNDADFAANLGAPYDGVVVEEDAKALRGVMGGEYLKARLNAEQREDTLLQLAGMTILGDLQAALANEYGSQAGNKEALNQYIGEAVTESSINSFRQVAASKALGNKIAAMNDVAALEALARAKTQKDFSQVLETVSAFGLNTPAKKSVREAFTNPEEIKKLSTIAHVRSNLLPKTPQTDQDWEQARVHADRLATLIDPDYTSANYAAQFLPANPKPEELQSFKDYFNDPARLMEARKMALAGLIPAVLKDADPGLLNGITAANDTDQLKRAVAAVLGHDKANDLIENDIDSAYNLKIRAYAQLYQMPQFLATQNYNELTAIVEADGWEGLPDLMQEVLPSLSQNDTQNLEAELIQGLLRQYPANADLNRLVNLTKPGISEAEFKQALTALNINRQDWVNPARMQAVQKVAGERAMIIRAENVLGIPLDQRPELKKVMLNLSPAKQASLAANAELISLLASRTEAEKIRDLLNDKHLNVDALVQENTNLGLFHKIHNSAIANTLKRLNVKLDPSLVRNINTHIDSKTTAELSGQPQAFADSVKQLWEILGRANRHIEEAAFNQAFGYNDDRSALNRHDQKNGISQQHDHNQELRTFINAANPAGKKRVADFMLGLSKNQPFTAIQLQELCKHLGTAKDRTELLRLITNDATLNGVMPPEFSRQLTESIYSFLTQGIKSDKFKDMSLEELSTAIDAGHLEVQKNLDKLHNLQKESGHSHLKTFSELQEALWLDPAFEGLSKTNAVRIEEDLINTKKMCDIVIPALKAHLALIEEQLKSLPDNDLNSKKAKAIAKEKAFLTKAYNEIKAELDMYLKIEDVLKGNPNASDERMQKGLLAAVEEAKKGEHTIRFTEFKVKVGKDEDIAAFDDLIKKEDGQRKQATYNQALQLDIGVAVKDYETEKKVPVGKVRPYILEHQTKGTDGTVTITTSTVLERRHSQDMAPKTSKGEEAYNPSKSLTLVPNKKRTEDQMAKDAIFMAMKALTGLAKAPDKDHPFLLTGDNADEVRLLYGALLAVGELHPRFKISEECIRMGTTAYVPPRSSVWSDPNYKIIKNHPEFKALTQGFSKMVSQQEKAQADLKRVEKQVTNSGNMYKTAIQDGRALKDLEQENANRPQSPSVGSP</sequence>
<name>A0A364LGZ4_9GAMM</name>